<dbReference type="GO" id="GO:0044218">
    <property type="term" value="C:other organism cell membrane"/>
    <property type="evidence" value="ECO:0007669"/>
    <property type="project" value="UniProtKB-KW"/>
</dbReference>
<feature type="signal peptide" evidence="23">
    <location>
        <begin position="1"/>
        <end position="26"/>
    </location>
</feature>
<keyword evidence="10" id="KW-0812">Transmembrane</keyword>
<feature type="domain" description="MACPF" evidence="24">
    <location>
        <begin position="140"/>
        <end position="503"/>
    </location>
</feature>
<evidence type="ECO:0000256" key="5">
    <source>
        <dbReference type="ARBA" id="ARBA00022452"/>
    </source>
</evidence>
<dbReference type="GO" id="GO:0006957">
    <property type="term" value="P:complement activation, alternative pathway"/>
    <property type="evidence" value="ECO:0007669"/>
    <property type="project" value="UniProtKB-KW"/>
</dbReference>
<evidence type="ECO:0000256" key="14">
    <source>
        <dbReference type="ARBA" id="ARBA00023058"/>
    </source>
</evidence>
<sequence length="591" mass="66956">MTTIPAIISFYGFLFASVSLLSNSEGKERSQRRVERDVNTPAKIPCQLTPWNQWSSCQPCLGRRYRSRSIIHFGQFGGRTCSDTLSDEESCPVIGNCEEPPINCGINFQCDSGQCIPRRLKCNEDNDCGDYSDEDDCESYRSPCRKLLEPLEIGNIAGSGVNIFGMEPRRSPFNNKLYYGQCNHVYDGNRRMYFRIPWNIIQFNYQTQAEQAFVTEMYESSSEVVTKIMEESTSNFNIGLSLRTSTKNLNASLEAKFNLNKTRNLEILLSHNQSQTNEYFRVKGQIQLAKFHIRRNRYKLDEDFVIDLKNLPLEYEKGVYFKILEDYGTHYTSSGTLGGDYQMVYVLDKSEMAKEHINNEKVKECLGFHANFNFRQNIIKSEDKTNTHAHFNINDDKCKIVTRAYSSLKTEKPLIKDVLSFVTGGDTVFLTRLNVMLSEGNRPIDASIYTDWASSLIHSPALVRQQNVPIYDLVPSEMRSASVIRHNLERAISDYEAEYSVCKCGPCMNGGTVLQLDGHCRCLCSNRFQGIACETPKPLQTGKSGYTDGQWSCWSGWSSCTNNQRVRTRQCLGTQGGGTACPGISKGTGYC</sequence>
<evidence type="ECO:0000256" key="15">
    <source>
        <dbReference type="ARBA" id="ARBA00023136"/>
    </source>
</evidence>
<evidence type="ECO:0000256" key="9">
    <source>
        <dbReference type="ARBA" id="ARBA00022588"/>
    </source>
</evidence>
<dbReference type="SMART" id="SM00192">
    <property type="entry name" value="LDLa"/>
    <property type="match status" value="1"/>
</dbReference>
<keyword evidence="17" id="KW-0179">Complement alternate pathway</keyword>
<comment type="subcellular location">
    <subcellularLocation>
        <location evidence="2">Secreted</location>
    </subcellularLocation>
    <subcellularLocation>
        <location evidence="1">Target cell membrane</location>
        <topology evidence="1">Multi-pass membrane protein</topology>
    </subcellularLocation>
</comment>
<dbReference type="GO" id="GO:0005576">
    <property type="term" value="C:extracellular region"/>
    <property type="evidence" value="ECO:0007669"/>
    <property type="project" value="UniProtKB-SubCell"/>
</dbReference>
<evidence type="ECO:0000256" key="8">
    <source>
        <dbReference type="ARBA" id="ARBA00022537"/>
    </source>
</evidence>
<evidence type="ECO:0000256" key="6">
    <source>
        <dbReference type="ARBA" id="ARBA00022525"/>
    </source>
</evidence>
<keyword evidence="14" id="KW-0473">Membrane attack complex</keyword>
<keyword evidence="9" id="KW-0399">Innate immunity</keyword>
<keyword evidence="23" id="KW-0732">Signal</keyword>
<dbReference type="SUPFAM" id="SSF57196">
    <property type="entry name" value="EGF/Laminin"/>
    <property type="match status" value="1"/>
</dbReference>
<evidence type="ECO:0000256" key="12">
    <source>
        <dbReference type="ARBA" id="ARBA00022859"/>
    </source>
</evidence>
<accession>A0A146GF08</accession>
<keyword evidence="15" id="KW-0472">Membrane</keyword>
<comment type="subunit">
    <text evidence="21">Homooligomer; about 20 C9 chains oligomerize to give rise to a huge beta-barrel that forms a 100 Angstrom diameter pore in target membranes. Component of the membrane attack complex (MAC), composed of complement C5b, C6, C7, C8A, C8B, C8G and multiple copies of the pore-forming subunit C9.</text>
</comment>
<dbReference type="InterPro" id="IPR036055">
    <property type="entry name" value="LDL_receptor-like_sf"/>
</dbReference>
<comment type="similarity">
    <text evidence="3">Belongs to the complement C6/C7/C8/C9 family.</text>
</comment>
<keyword evidence="11" id="KW-0204">Cytolysis</keyword>
<evidence type="ECO:0000256" key="4">
    <source>
        <dbReference type="ARBA" id="ARBA00018261"/>
    </source>
</evidence>
<dbReference type="SMART" id="SM00457">
    <property type="entry name" value="MACPF"/>
    <property type="match status" value="1"/>
</dbReference>
<keyword evidence="13" id="KW-0180">Complement pathway</keyword>
<dbReference type="SMR" id="A0A146GF08"/>
<dbReference type="Gene3D" id="2.20.100.10">
    <property type="entry name" value="Thrombospondin type-1 (TSP1) repeat"/>
    <property type="match status" value="1"/>
</dbReference>
<keyword evidence="19" id="KW-1053">Target membrane</keyword>
<evidence type="ECO:0000256" key="22">
    <source>
        <dbReference type="PROSITE-ProRule" id="PRU00124"/>
    </source>
</evidence>
<dbReference type="Pfam" id="PF00057">
    <property type="entry name" value="Ldl_recept_a"/>
    <property type="match status" value="1"/>
</dbReference>
<dbReference type="EMBL" id="LC107132">
    <property type="protein sequence ID" value="BAU69633.1"/>
    <property type="molecule type" value="mRNA"/>
</dbReference>
<evidence type="ECO:0000256" key="23">
    <source>
        <dbReference type="SAM" id="SignalP"/>
    </source>
</evidence>
<evidence type="ECO:0000256" key="16">
    <source>
        <dbReference type="ARBA" id="ARBA00023157"/>
    </source>
</evidence>
<keyword evidence="5" id="KW-1134">Transmembrane beta strand</keyword>
<comment type="caution">
    <text evidence="22">Lacks conserved residue(s) required for the propagation of feature annotation.</text>
</comment>
<evidence type="ECO:0000256" key="3">
    <source>
        <dbReference type="ARBA" id="ARBA00009214"/>
    </source>
</evidence>
<dbReference type="Gene3D" id="2.10.25.10">
    <property type="entry name" value="Laminin"/>
    <property type="match status" value="1"/>
</dbReference>
<evidence type="ECO:0000256" key="10">
    <source>
        <dbReference type="ARBA" id="ARBA00022692"/>
    </source>
</evidence>
<dbReference type="SUPFAM" id="SSF57424">
    <property type="entry name" value="LDL receptor-like module"/>
    <property type="match status" value="1"/>
</dbReference>
<evidence type="ECO:0000256" key="11">
    <source>
        <dbReference type="ARBA" id="ARBA00022852"/>
    </source>
</evidence>
<dbReference type="PANTHER" id="PTHR45742:SF3">
    <property type="entry name" value="COMPLEMENT COMPONENT C9"/>
    <property type="match status" value="1"/>
</dbReference>
<keyword evidence="6" id="KW-0964">Secreted</keyword>
<dbReference type="InterPro" id="IPR036383">
    <property type="entry name" value="TSP1_rpt_sf"/>
</dbReference>
<organism evidence="25">
    <name type="scientific">Sphyrna zygaena</name>
    <name type="common">Smooth hammerhead</name>
    <name type="synonym">Squalus zygaena</name>
    <dbReference type="NCBI Taxonomy" id="195335"/>
    <lineage>
        <taxon>Eukaryota</taxon>
        <taxon>Metazoa</taxon>
        <taxon>Chordata</taxon>
        <taxon>Craniata</taxon>
        <taxon>Vertebrata</taxon>
        <taxon>Chondrichthyes</taxon>
        <taxon>Elasmobranchii</taxon>
        <taxon>Galeomorphii</taxon>
        <taxon>Galeoidea</taxon>
        <taxon>Carcharhiniformes</taxon>
        <taxon>Carcharhinidae</taxon>
        <taxon>Sphyrna</taxon>
    </lineage>
</organism>
<dbReference type="GO" id="GO:0005579">
    <property type="term" value="C:membrane attack complex"/>
    <property type="evidence" value="ECO:0007669"/>
    <property type="project" value="UniProtKB-KW"/>
</dbReference>
<keyword evidence="12" id="KW-0391">Immunity</keyword>
<dbReference type="Gene3D" id="4.10.400.10">
    <property type="entry name" value="Low-density Lipoprotein Receptor"/>
    <property type="match status" value="1"/>
</dbReference>
<dbReference type="InterPro" id="IPR002172">
    <property type="entry name" value="LDrepeatLR_classA_rpt"/>
</dbReference>
<dbReference type="PROSITE" id="PS50092">
    <property type="entry name" value="TSP1"/>
    <property type="match status" value="2"/>
</dbReference>
<evidence type="ECO:0000256" key="20">
    <source>
        <dbReference type="ARBA" id="ARBA00093294"/>
    </source>
</evidence>
<evidence type="ECO:0000256" key="17">
    <source>
        <dbReference type="ARBA" id="ARBA00023162"/>
    </source>
</evidence>
<dbReference type="AlphaFoldDB" id="A0A146GF08"/>
<dbReference type="SUPFAM" id="SSF82895">
    <property type="entry name" value="TSP-1 type 1 repeat"/>
    <property type="match status" value="2"/>
</dbReference>
<evidence type="ECO:0000256" key="19">
    <source>
        <dbReference type="ARBA" id="ARBA00023298"/>
    </source>
</evidence>
<dbReference type="CDD" id="cd00112">
    <property type="entry name" value="LDLa"/>
    <property type="match status" value="1"/>
</dbReference>
<dbReference type="GO" id="GO:0006958">
    <property type="term" value="P:complement activation, classical pathway"/>
    <property type="evidence" value="ECO:0007669"/>
    <property type="project" value="UniProtKB-KW"/>
</dbReference>
<reference evidence="25" key="1">
    <citation type="journal article" date="2016" name="Dev. Comp. Immunol.">
        <title>The complement system of elasmobranches revealed by liver transcriptome analysis of a hammerhead shark, Sphyrna zygaena.</title>
        <authorList>
            <person name="Goshima M."/>
            <person name="Sekiguchi R."/>
            <person name="Matsushita M."/>
            <person name="Nonaka M."/>
        </authorList>
    </citation>
    <scope>NUCLEOTIDE SEQUENCE</scope>
    <source>
        <tissue evidence="25">Liver</tissue>
    </source>
</reference>
<keyword evidence="16 22" id="KW-1015">Disulfide bond</keyword>
<name>A0A146GF08_SPHZY</name>
<evidence type="ECO:0000256" key="1">
    <source>
        <dbReference type="ARBA" id="ARBA00004276"/>
    </source>
</evidence>
<dbReference type="Pfam" id="PF00090">
    <property type="entry name" value="TSP_1"/>
    <property type="match status" value="1"/>
</dbReference>
<evidence type="ECO:0000256" key="13">
    <source>
        <dbReference type="ARBA" id="ARBA00022875"/>
    </source>
</evidence>
<dbReference type="InterPro" id="IPR020864">
    <property type="entry name" value="MACPF"/>
</dbReference>
<dbReference type="PANTHER" id="PTHR45742">
    <property type="entry name" value="COMPLEMENT COMPONENT C6"/>
    <property type="match status" value="1"/>
</dbReference>
<dbReference type="PROSITE" id="PS50068">
    <property type="entry name" value="LDLRA_2"/>
    <property type="match status" value="1"/>
</dbReference>
<dbReference type="GO" id="GO:0031640">
    <property type="term" value="P:killing of cells of another organism"/>
    <property type="evidence" value="ECO:0007669"/>
    <property type="project" value="UniProtKB-KW"/>
</dbReference>
<dbReference type="Pfam" id="PF01823">
    <property type="entry name" value="MACPF"/>
    <property type="match status" value="1"/>
</dbReference>
<keyword evidence="7" id="KW-0245">EGF-like domain</keyword>
<comment type="function">
    <text evidence="20">Pore-forming component of the membrane attack complex (MAC), a multiprotein complex activated by the complement cascade, which inserts into a target cell membrane and forms a pore, leading to target cell membrane rupture and cell lysis. The MAC is initiated by proteolytic cleavage of C5 into complement C5b in response to the classical, alternative, lectin and GZMK complement pathways. The complement pathways consist in a cascade of proteins that leads to phagocytosis and breakdown of pathogens and signaling that strengthens the adaptive immune system. Constitutes the pore-forming subunit of the MAC complex: during MAC assembly, C9 associates with the C5b8 intermediate complex, and polymerizes to complete the pore.</text>
</comment>
<evidence type="ECO:0000313" key="25">
    <source>
        <dbReference type="EMBL" id="BAU69633.1"/>
    </source>
</evidence>
<feature type="chain" id="PRO_5007525016" description="Complement component C9" evidence="23">
    <location>
        <begin position="27"/>
        <end position="591"/>
    </location>
</feature>
<protein>
    <recommendedName>
        <fullName evidence="4">Complement component C9</fullName>
    </recommendedName>
</protein>
<dbReference type="InterPro" id="IPR023415">
    <property type="entry name" value="LDLR_class-A_CS"/>
</dbReference>
<dbReference type="PROSITE" id="PS00279">
    <property type="entry name" value="MACPF_1"/>
    <property type="match status" value="1"/>
</dbReference>
<evidence type="ECO:0000259" key="24">
    <source>
        <dbReference type="PROSITE" id="PS51412"/>
    </source>
</evidence>
<dbReference type="InterPro" id="IPR020863">
    <property type="entry name" value="MACPF_CS"/>
</dbReference>
<dbReference type="PROSITE" id="PS01209">
    <property type="entry name" value="LDLRA_1"/>
    <property type="match status" value="1"/>
</dbReference>
<evidence type="ECO:0000256" key="7">
    <source>
        <dbReference type="ARBA" id="ARBA00022536"/>
    </source>
</evidence>
<dbReference type="InterPro" id="IPR000884">
    <property type="entry name" value="TSP1_rpt"/>
</dbReference>
<evidence type="ECO:0000256" key="18">
    <source>
        <dbReference type="ARBA" id="ARBA00023180"/>
    </source>
</evidence>
<keyword evidence="18" id="KW-0325">Glycoprotein</keyword>
<evidence type="ECO:0000256" key="21">
    <source>
        <dbReference type="ARBA" id="ARBA00093512"/>
    </source>
</evidence>
<dbReference type="PROSITE" id="PS51412">
    <property type="entry name" value="MACPF_2"/>
    <property type="match status" value="1"/>
</dbReference>
<dbReference type="PRINTS" id="PR00764">
    <property type="entry name" value="COMPLEMENTC9"/>
</dbReference>
<keyword evidence="8" id="KW-1052">Target cell membrane</keyword>
<feature type="disulfide bond" evidence="22">
    <location>
        <begin position="110"/>
        <end position="128"/>
    </location>
</feature>
<dbReference type="InterPro" id="IPR001862">
    <property type="entry name" value="MAC_perforin"/>
</dbReference>
<proteinExistence type="evidence at transcript level"/>
<evidence type="ECO:0000256" key="2">
    <source>
        <dbReference type="ARBA" id="ARBA00004613"/>
    </source>
</evidence>
<feature type="disulfide bond" evidence="22">
    <location>
        <begin position="122"/>
        <end position="137"/>
    </location>
</feature>